<proteinExistence type="predicted"/>
<dbReference type="EMBL" id="DXBC01000053">
    <property type="protein sequence ID" value="HIZ78865.1"/>
    <property type="molecule type" value="Genomic_DNA"/>
</dbReference>
<feature type="non-terminal residue" evidence="2">
    <location>
        <position position="1"/>
    </location>
</feature>
<reference evidence="2" key="2">
    <citation type="submission" date="2021-04" db="EMBL/GenBank/DDBJ databases">
        <authorList>
            <person name="Gilroy R."/>
        </authorList>
    </citation>
    <scope>NUCLEOTIDE SEQUENCE</scope>
    <source>
        <strain evidence="2">ChiBcec1-1093</strain>
    </source>
</reference>
<evidence type="ECO:0000313" key="3">
    <source>
        <dbReference type="Proteomes" id="UP000824101"/>
    </source>
</evidence>
<dbReference type="AlphaFoldDB" id="A0A9D2GHA1"/>
<feature type="region of interest" description="Disordered" evidence="1">
    <location>
        <begin position="40"/>
        <end position="63"/>
    </location>
</feature>
<comment type="caution">
    <text evidence="2">The sequence shown here is derived from an EMBL/GenBank/DDBJ whole genome shotgun (WGS) entry which is preliminary data.</text>
</comment>
<gene>
    <name evidence="2" type="ORF">IAA17_03675</name>
</gene>
<dbReference type="Proteomes" id="UP000824101">
    <property type="component" value="Unassembled WGS sequence"/>
</dbReference>
<feature type="compositionally biased region" description="Low complexity" evidence="1">
    <location>
        <begin position="51"/>
        <end position="63"/>
    </location>
</feature>
<name>A0A9D2GHA1_9FIRM</name>
<evidence type="ECO:0000256" key="1">
    <source>
        <dbReference type="SAM" id="MobiDB-lite"/>
    </source>
</evidence>
<evidence type="ECO:0000313" key="2">
    <source>
        <dbReference type="EMBL" id="HIZ78865.1"/>
    </source>
</evidence>
<accession>A0A9D2GHA1</accession>
<protein>
    <submittedName>
        <fullName evidence="2">Uncharacterized protein</fullName>
    </submittedName>
</protein>
<reference evidence="2" key="1">
    <citation type="journal article" date="2021" name="PeerJ">
        <title>Extensive microbial diversity within the chicken gut microbiome revealed by metagenomics and culture.</title>
        <authorList>
            <person name="Gilroy R."/>
            <person name="Ravi A."/>
            <person name="Getino M."/>
            <person name="Pursley I."/>
            <person name="Horton D.L."/>
            <person name="Alikhan N.F."/>
            <person name="Baker D."/>
            <person name="Gharbi K."/>
            <person name="Hall N."/>
            <person name="Watson M."/>
            <person name="Adriaenssens E.M."/>
            <person name="Foster-Nyarko E."/>
            <person name="Jarju S."/>
            <person name="Secka A."/>
            <person name="Antonio M."/>
            <person name="Oren A."/>
            <person name="Chaudhuri R.R."/>
            <person name="La Ragione R."/>
            <person name="Hildebrand F."/>
            <person name="Pallen M.J."/>
        </authorList>
    </citation>
    <scope>NUCLEOTIDE SEQUENCE</scope>
    <source>
        <strain evidence="2">ChiBcec1-1093</strain>
    </source>
</reference>
<sequence length="63" mass="6840">VNLQYTGKSTLLQMWGHFILSKAETVRSASSPFRLCFETGLSQKKGPPPASFSAGSSPFSDFL</sequence>
<organism evidence="2 3">
    <name type="scientific">Candidatus Lachnoclostridium stercorigallinarum</name>
    <dbReference type="NCBI Taxonomy" id="2838634"/>
    <lineage>
        <taxon>Bacteria</taxon>
        <taxon>Bacillati</taxon>
        <taxon>Bacillota</taxon>
        <taxon>Clostridia</taxon>
        <taxon>Lachnospirales</taxon>
        <taxon>Lachnospiraceae</taxon>
    </lineage>
</organism>